<gene>
    <name evidence="2 4" type="ORF">BDZ99DRAFT_272115</name>
</gene>
<accession>A0A6A6YWC6</accession>
<proteinExistence type="predicted"/>
<feature type="region of interest" description="Disordered" evidence="1">
    <location>
        <begin position="57"/>
        <end position="94"/>
    </location>
</feature>
<evidence type="ECO:0000256" key="1">
    <source>
        <dbReference type="SAM" id="MobiDB-lite"/>
    </source>
</evidence>
<keyword evidence="3" id="KW-1185">Reference proteome</keyword>
<name>A0A6A6YWC6_9PEZI</name>
<dbReference type="EMBL" id="MU003697">
    <property type="protein sequence ID" value="KAF2812693.1"/>
    <property type="molecule type" value="Genomic_DNA"/>
</dbReference>
<evidence type="ECO:0000313" key="4">
    <source>
        <dbReference type="RefSeq" id="XP_033579657.1"/>
    </source>
</evidence>
<evidence type="ECO:0000313" key="3">
    <source>
        <dbReference type="Proteomes" id="UP000504636"/>
    </source>
</evidence>
<dbReference type="GeneID" id="54454791"/>
<dbReference type="Proteomes" id="UP000504636">
    <property type="component" value="Unplaced"/>
</dbReference>
<evidence type="ECO:0000313" key="2">
    <source>
        <dbReference type="EMBL" id="KAF2812693.1"/>
    </source>
</evidence>
<dbReference type="RefSeq" id="XP_033579657.1">
    <property type="nucleotide sequence ID" value="XM_033713898.1"/>
</dbReference>
<protein>
    <submittedName>
        <fullName evidence="2 4">Uncharacterized protein</fullName>
    </submittedName>
</protein>
<feature type="compositionally biased region" description="Polar residues" evidence="1">
    <location>
        <begin position="69"/>
        <end position="94"/>
    </location>
</feature>
<sequence length="157" mass="17488">MRRHTESDDVVLLANLLEFERDIALRHRKPDKQPVRGGATNLLLHCSEQSRCLRHDGAGDGVVAVRRPSTGQRQQRTASPEQRNNHQNGYENHPTAYSVTKVIGGQLEDLKQRGARSLCLGDSILMAVKWRTLNSVVLAAIDNACRRPSAREEAQSS</sequence>
<organism evidence="2">
    <name type="scientific">Mytilinidion resinicola</name>
    <dbReference type="NCBI Taxonomy" id="574789"/>
    <lineage>
        <taxon>Eukaryota</taxon>
        <taxon>Fungi</taxon>
        <taxon>Dikarya</taxon>
        <taxon>Ascomycota</taxon>
        <taxon>Pezizomycotina</taxon>
        <taxon>Dothideomycetes</taxon>
        <taxon>Pleosporomycetidae</taxon>
        <taxon>Mytilinidiales</taxon>
        <taxon>Mytilinidiaceae</taxon>
        <taxon>Mytilinidion</taxon>
    </lineage>
</organism>
<reference evidence="2 4" key="1">
    <citation type="journal article" date="2020" name="Stud. Mycol.">
        <title>101 Dothideomycetes genomes: a test case for predicting lifestyles and emergence of pathogens.</title>
        <authorList>
            <person name="Haridas S."/>
            <person name="Albert R."/>
            <person name="Binder M."/>
            <person name="Bloem J."/>
            <person name="Labutti K."/>
            <person name="Salamov A."/>
            <person name="Andreopoulos B."/>
            <person name="Baker S."/>
            <person name="Barry K."/>
            <person name="Bills G."/>
            <person name="Bluhm B."/>
            <person name="Cannon C."/>
            <person name="Castanera R."/>
            <person name="Culley D."/>
            <person name="Daum C."/>
            <person name="Ezra D."/>
            <person name="Gonzalez J."/>
            <person name="Henrissat B."/>
            <person name="Kuo A."/>
            <person name="Liang C."/>
            <person name="Lipzen A."/>
            <person name="Lutzoni F."/>
            <person name="Magnuson J."/>
            <person name="Mondo S."/>
            <person name="Nolan M."/>
            <person name="Ohm R."/>
            <person name="Pangilinan J."/>
            <person name="Park H.-J."/>
            <person name="Ramirez L."/>
            <person name="Alfaro M."/>
            <person name="Sun H."/>
            <person name="Tritt A."/>
            <person name="Yoshinaga Y."/>
            <person name="Zwiers L.-H."/>
            <person name="Turgeon B."/>
            <person name="Goodwin S."/>
            <person name="Spatafora J."/>
            <person name="Crous P."/>
            <person name="Grigoriev I."/>
        </authorList>
    </citation>
    <scope>NUCLEOTIDE SEQUENCE</scope>
    <source>
        <strain evidence="2 4">CBS 304.34</strain>
    </source>
</reference>
<reference evidence="4" key="3">
    <citation type="submission" date="2025-04" db="UniProtKB">
        <authorList>
            <consortium name="RefSeq"/>
        </authorList>
    </citation>
    <scope>IDENTIFICATION</scope>
    <source>
        <strain evidence="4">CBS 304.34</strain>
    </source>
</reference>
<dbReference type="AlphaFoldDB" id="A0A6A6YWC6"/>
<reference evidence="4" key="2">
    <citation type="submission" date="2020-04" db="EMBL/GenBank/DDBJ databases">
        <authorList>
            <consortium name="NCBI Genome Project"/>
        </authorList>
    </citation>
    <scope>NUCLEOTIDE SEQUENCE</scope>
    <source>
        <strain evidence="4">CBS 304.34</strain>
    </source>
</reference>